<keyword evidence="4" id="KW-1185">Reference proteome</keyword>
<evidence type="ECO:0000259" key="2">
    <source>
        <dbReference type="SMART" id="SM00278"/>
    </source>
</evidence>
<dbReference type="GO" id="GO:0003677">
    <property type="term" value="F:DNA binding"/>
    <property type="evidence" value="ECO:0007669"/>
    <property type="project" value="UniProtKB-KW"/>
</dbReference>
<dbReference type="Gene3D" id="3.10.560.10">
    <property type="entry name" value="Outer membrane lipoprotein wza domain like"/>
    <property type="match status" value="1"/>
</dbReference>
<dbReference type="PANTHER" id="PTHR21180:SF32">
    <property type="entry name" value="ENDONUCLEASE_EXONUCLEASE_PHOSPHATASE FAMILY DOMAIN-CONTAINING PROTEIN 1"/>
    <property type="match status" value="1"/>
</dbReference>
<dbReference type="Gene3D" id="1.10.150.310">
    <property type="entry name" value="Tex RuvX-like domain-like"/>
    <property type="match status" value="1"/>
</dbReference>
<evidence type="ECO:0000313" key="4">
    <source>
        <dbReference type="Proteomes" id="UP001600894"/>
    </source>
</evidence>
<feature type="region of interest" description="Disordered" evidence="1">
    <location>
        <begin position="47"/>
        <end position="77"/>
    </location>
</feature>
<feature type="domain" description="Helix-hairpin-helix DNA-binding motif class 1" evidence="2">
    <location>
        <begin position="214"/>
        <end position="233"/>
    </location>
</feature>
<sequence>MKHLKLQKMEWFREWKHTKTLLLLFTMLAGGVFYSCSPRASENAVRVEQAAESVSEPVQEGSTASEAESSADTGDDLGENMAFAAAESGAGEKETDLAEAAAQVSVTLIWVHVCGQVASPGVYSLEEGSRIYQALEAAGGTLEEGDSSVLNLAMPLSDGMRIEVPGREDAAALKAAGMLSDQSFITPGVSENSAVYGASLATGRKVNLNQASAEELMTLTGIGSSRAEAIIRYRQEVGPFRSIEDVMNVSGIKESAFEKIRKDITV</sequence>
<dbReference type="RefSeq" id="WP_176254370.1">
    <property type="nucleotide sequence ID" value="NZ_BAABXL010000001.1"/>
</dbReference>
<accession>A0ABQ0B161</accession>
<dbReference type="InterPro" id="IPR019554">
    <property type="entry name" value="Soluble_ligand-bd"/>
</dbReference>
<organism evidence="3 4">
    <name type="scientific">Enterocloster alcoholdehydrogenati</name>
    <dbReference type="NCBI Taxonomy" id="2547410"/>
    <lineage>
        <taxon>Bacteria</taxon>
        <taxon>Bacillati</taxon>
        <taxon>Bacillota</taxon>
        <taxon>Clostridia</taxon>
        <taxon>Lachnospirales</taxon>
        <taxon>Lachnospiraceae</taxon>
        <taxon>Enterocloster</taxon>
    </lineage>
</organism>
<dbReference type="EMBL" id="BAABXL010000001">
    <property type="protein sequence ID" value="GAA6270019.1"/>
    <property type="molecule type" value="Genomic_DNA"/>
</dbReference>
<protein>
    <submittedName>
        <fullName evidence="3">ComEA family DNA-binding protein</fullName>
    </submittedName>
</protein>
<name>A0ABQ0B161_9FIRM</name>
<feature type="domain" description="Helix-hairpin-helix DNA-binding motif class 1" evidence="2">
    <location>
        <begin position="244"/>
        <end position="263"/>
    </location>
</feature>
<dbReference type="SUPFAM" id="SSF47781">
    <property type="entry name" value="RuvA domain 2-like"/>
    <property type="match status" value="1"/>
</dbReference>
<keyword evidence="3" id="KW-0238">DNA-binding</keyword>
<dbReference type="InterPro" id="IPR004509">
    <property type="entry name" value="Competence_ComEA_HhH"/>
</dbReference>
<dbReference type="Pfam" id="PF10531">
    <property type="entry name" value="SLBB"/>
    <property type="match status" value="1"/>
</dbReference>
<reference evidence="3 4" key="1">
    <citation type="submission" date="2024-04" db="EMBL/GenBank/DDBJ databases">
        <title>Defined microbial consortia suppress multidrug-resistant proinflammatory Enterobacteriaceae via ecological control.</title>
        <authorList>
            <person name="Furuichi M."/>
            <person name="Kawaguchi T."/>
            <person name="Pust M."/>
            <person name="Yasuma K."/>
            <person name="Plichta D."/>
            <person name="Hasegawa N."/>
            <person name="Ohya T."/>
            <person name="Bhattarai S."/>
            <person name="Sasajima S."/>
            <person name="Aoto Y."/>
            <person name="Tuganbaev T."/>
            <person name="Yaginuma M."/>
            <person name="Ueda M."/>
            <person name="Okahashi N."/>
            <person name="Amafuji K."/>
            <person name="Kiridooshi Y."/>
            <person name="Sugita K."/>
            <person name="Strazar M."/>
            <person name="Skelly A."/>
            <person name="Suda W."/>
            <person name="Hattori M."/>
            <person name="Nakamoto N."/>
            <person name="Caballero S."/>
            <person name="Norman J."/>
            <person name="Olle B."/>
            <person name="Tanoue T."/>
            <person name="Arita M."/>
            <person name="Bucci V."/>
            <person name="Atarashi K."/>
            <person name="Xavier R."/>
            <person name="Honda K."/>
        </authorList>
    </citation>
    <scope>NUCLEOTIDE SEQUENCE [LARGE SCALE GENOMIC DNA]</scope>
    <source>
        <strain evidence="4">f13</strain>
    </source>
</reference>
<gene>
    <name evidence="3" type="ORF">F130042H8_30790</name>
</gene>
<dbReference type="InterPro" id="IPR051675">
    <property type="entry name" value="Endo/Exo/Phosphatase_dom_1"/>
</dbReference>
<dbReference type="InterPro" id="IPR003583">
    <property type="entry name" value="Hlx-hairpin-Hlx_DNA-bd_motif"/>
</dbReference>
<comment type="caution">
    <text evidence="3">The sequence shown here is derived from an EMBL/GenBank/DDBJ whole genome shotgun (WGS) entry which is preliminary data.</text>
</comment>
<evidence type="ECO:0000313" key="3">
    <source>
        <dbReference type="EMBL" id="GAA6270019.1"/>
    </source>
</evidence>
<dbReference type="InterPro" id="IPR010994">
    <property type="entry name" value="RuvA_2-like"/>
</dbReference>
<feature type="compositionally biased region" description="Low complexity" evidence="1">
    <location>
        <begin position="60"/>
        <end position="72"/>
    </location>
</feature>
<dbReference type="PANTHER" id="PTHR21180">
    <property type="entry name" value="ENDONUCLEASE/EXONUCLEASE/PHOSPHATASE FAMILY DOMAIN-CONTAINING PROTEIN 1"/>
    <property type="match status" value="1"/>
</dbReference>
<evidence type="ECO:0000256" key="1">
    <source>
        <dbReference type="SAM" id="MobiDB-lite"/>
    </source>
</evidence>
<dbReference type="Pfam" id="PF12836">
    <property type="entry name" value="HHH_3"/>
    <property type="match status" value="1"/>
</dbReference>
<proteinExistence type="predicted"/>
<dbReference type="SMART" id="SM00278">
    <property type="entry name" value="HhH1"/>
    <property type="match status" value="2"/>
</dbReference>
<dbReference type="NCBIfam" id="TIGR00426">
    <property type="entry name" value="competence protein ComEA helix-hairpin-helix repeat region"/>
    <property type="match status" value="1"/>
</dbReference>
<dbReference type="Proteomes" id="UP001600894">
    <property type="component" value="Unassembled WGS sequence"/>
</dbReference>